<reference evidence="2" key="1">
    <citation type="journal article" date="2022" name="bioRxiv">
        <title>Thiovibrio frasassiensisgen. nov., sp. nov., an autotrophic, elemental sulfur disproportionating bacterium isolated from sulfidic karst sediment, and proposal of Thiovibrionaceae fam. nov.</title>
        <authorList>
            <person name="Aronson H."/>
            <person name="Thomas C."/>
            <person name="Bhattacharyya M."/>
            <person name="Eckstein S."/>
            <person name="Jensen S."/>
            <person name="Barco R."/>
            <person name="Macalady J."/>
            <person name="Amend J."/>
        </authorList>
    </citation>
    <scope>NUCLEOTIDE SEQUENCE</scope>
    <source>
        <strain evidence="2">RS19-109</strain>
    </source>
</reference>
<dbReference type="EMBL" id="JAPHEH010000001">
    <property type="protein sequence ID" value="MDG4476898.1"/>
    <property type="molecule type" value="Genomic_DNA"/>
</dbReference>
<dbReference type="AlphaFoldDB" id="A0A9X4MIC5"/>
<dbReference type="InterPro" id="IPR051454">
    <property type="entry name" value="RNA/ubiquinone_mod_enzymes"/>
</dbReference>
<dbReference type="RefSeq" id="WP_307633863.1">
    <property type="nucleotide sequence ID" value="NZ_JAPHEH010000001.1"/>
</dbReference>
<sequence>MEKQSARNMELLAPAGTIEAFEAAVESGADAIYIGAPAFNARALARHFSLAEVAAMIDHAHKNRVKVYLAMNSLMKEGEIGKAVEELAALEALKADALIIQDLGISYLARKFFPGLRLHASTLMGAHNSLNVRQFAEMGFQRVVLAREMTLSEIGKIHNACPVELEVFVHGALCFAYSGLCLFSSYLGGKSGLRGRCVQPCRRRYTWGSKGRGPGAPAGYLFSMNDLAGLELIPQLRQAGVSSLKIEGRMRSPQYVASVVKAYRLALDNPATPAVLAEAKELLEQAMGRKASFGYFKKAQPADIIAPQHSGNIGLFLGKIEKVTANRAQMTLKEPLRTGDRLRIHQEGSGDRQGFTLKGLWQGKVPLDTAKAGSKVQLDLPPGAKWGDSLYKVDLGERRQQAAKKGIQPGLFSKKVAKLVDPRKLAQIAHFLGKPVNRPAVGKGREERPVRGQVQNPGQVQGRRGVPQVQLPLEWWLKIDDFESLKVQMPTPPSRLVITLSRQTFSQYSRQQKRLTPYRRRLVWALPPVILEDDLSFYREAIEHLRRSGYNAWQIGHIGQRLLFAQAHQEVPGEPGGGTHPPGRKKGRGIQASSERLLLFGDYTLNVLNSMSVQALAGLGLGNVQLAIETDRQNLFDLLGHKNTLPVGMTIYGLPPLFTARLASSFFKYDQPLISPKGEVIVLKQCWGQTVAVAAEPFSLLPHSVELAARGVAFGVVDLSHMRPRPDELVGVFRQSGQPGRGGHRLRTFNYTGTLL</sequence>
<gene>
    <name evidence="2" type="ORF">OLX77_12105</name>
</gene>
<dbReference type="PANTHER" id="PTHR30217:SF10">
    <property type="entry name" value="23S RRNA 5-HYDROXYCYTIDINE C2501 SYNTHASE"/>
    <property type="match status" value="1"/>
</dbReference>
<accession>A0A9X4MIC5</accession>
<protein>
    <submittedName>
        <fullName evidence="2">U32 family peptidase</fullName>
    </submittedName>
</protein>
<proteinExistence type="predicted"/>
<feature type="region of interest" description="Disordered" evidence="1">
    <location>
        <begin position="436"/>
        <end position="463"/>
    </location>
</feature>
<organism evidence="2 3">
    <name type="scientific">Thiovibrio frasassiensis</name>
    <dbReference type="NCBI Taxonomy" id="2984131"/>
    <lineage>
        <taxon>Bacteria</taxon>
        <taxon>Pseudomonadati</taxon>
        <taxon>Thermodesulfobacteriota</taxon>
        <taxon>Desulfobulbia</taxon>
        <taxon>Desulfobulbales</taxon>
        <taxon>Thiovibrionaceae</taxon>
        <taxon>Thiovibrio</taxon>
    </lineage>
</organism>
<name>A0A9X4MIC5_9BACT</name>
<evidence type="ECO:0000313" key="2">
    <source>
        <dbReference type="EMBL" id="MDG4476898.1"/>
    </source>
</evidence>
<dbReference type="InterPro" id="IPR001539">
    <property type="entry name" value="Peptidase_U32"/>
</dbReference>
<evidence type="ECO:0000256" key="1">
    <source>
        <dbReference type="SAM" id="MobiDB-lite"/>
    </source>
</evidence>
<dbReference type="Pfam" id="PF01136">
    <property type="entry name" value="Peptidase_U32"/>
    <property type="match status" value="1"/>
</dbReference>
<evidence type="ECO:0000313" key="3">
    <source>
        <dbReference type="Proteomes" id="UP001154240"/>
    </source>
</evidence>
<reference evidence="2" key="2">
    <citation type="submission" date="2022-10" db="EMBL/GenBank/DDBJ databases">
        <authorList>
            <person name="Aronson H.S."/>
        </authorList>
    </citation>
    <scope>NUCLEOTIDE SEQUENCE</scope>
    <source>
        <strain evidence="2">RS19-109</strain>
    </source>
</reference>
<comment type="caution">
    <text evidence="2">The sequence shown here is derived from an EMBL/GenBank/DDBJ whole genome shotgun (WGS) entry which is preliminary data.</text>
</comment>
<dbReference type="Proteomes" id="UP001154240">
    <property type="component" value="Unassembled WGS sequence"/>
</dbReference>
<dbReference type="PANTHER" id="PTHR30217">
    <property type="entry name" value="PEPTIDASE U32 FAMILY"/>
    <property type="match status" value="1"/>
</dbReference>
<keyword evidence="3" id="KW-1185">Reference proteome</keyword>